<feature type="coiled-coil region" evidence="1">
    <location>
        <begin position="13"/>
        <end position="47"/>
    </location>
</feature>
<dbReference type="AlphaFoldDB" id="A0AAV7JW66"/>
<name>A0AAV7JW66_9METZ</name>
<gene>
    <name evidence="2" type="ORF">LOD99_3717</name>
</gene>
<evidence type="ECO:0000313" key="3">
    <source>
        <dbReference type="Proteomes" id="UP001165289"/>
    </source>
</evidence>
<proteinExistence type="predicted"/>
<keyword evidence="3" id="KW-1185">Reference proteome</keyword>
<keyword evidence="1" id="KW-0175">Coiled coil</keyword>
<reference evidence="2 3" key="1">
    <citation type="journal article" date="2023" name="BMC Biol.">
        <title>The compact genome of the sponge Oopsacas minuta (Hexactinellida) is lacking key metazoan core genes.</title>
        <authorList>
            <person name="Santini S."/>
            <person name="Schenkelaars Q."/>
            <person name="Jourda C."/>
            <person name="Duchesne M."/>
            <person name="Belahbib H."/>
            <person name="Rocher C."/>
            <person name="Selva M."/>
            <person name="Riesgo A."/>
            <person name="Vervoort M."/>
            <person name="Leys S.P."/>
            <person name="Kodjabachian L."/>
            <person name="Le Bivic A."/>
            <person name="Borchiellini C."/>
            <person name="Claverie J.M."/>
            <person name="Renard E."/>
        </authorList>
    </citation>
    <scope>NUCLEOTIDE SEQUENCE [LARGE SCALE GENOMIC DNA]</scope>
    <source>
        <strain evidence="2">SPO-2</strain>
    </source>
</reference>
<comment type="caution">
    <text evidence="2">The sequence shown here is derived from an EMBL/GenBank/DDBJ whole genome shotgun (WGS) entry which is preliminary data.</text>
</comment>
<dbReference type="Proteomes" id="UP001165289">
    <property type="component" value="Unassembled WGS sequence"/>
</dbReference>
<evidence type="ECO:0000256" key="1">
    <source>
        <dbReference type="SAM" id="Coils"/>
    </source>
</evidence>
<evidence type="ECO:0000313" key="2">
    <source>
        <dbReference type="EMBL" id="KAI6653192.1"/>
    </source>
</evidence>
<dbReference type="EMBL" id="JAKMXF010000288">
    <property type="protein sequence ID" value="KAI6653192.1"/>
    <property type="molecule type" value="Genomic_DNA"/>
</dbReference>
<sequence length="238" mass="27956">MASVNPVNPIPVSDKLERKLKLFKRVIEENKSEVIRVREEMKQLIDMKSEEVLRELDSIWTEVNERKKKKRQDIEKDINEVIKCKERMENLILNLNPTVIPKIDLTETFKSVHKEIDIQIPTIQLTWRMNELRDSINKLCSCNKDFVKFPKDTTNKPSTKRVHAYFEDENKTITVKGEVVQSFSLKKNKFEMFYELHTDDPVTFIIRESEVDLNVLRKTNVNYSLLVSANQCAPESDA</sequence>
<protein>
    <submittedName>
        <fullName evidence="2">Uncharacterized protein</fullName>
    </submittedName>
</protein>
<organism evidence="2 3">
    <name type="scientific">Oopsacas minuta</name>
    <dbReference type="NCBI Taxonomy" id="111878"/>
    <lineage>
        <taxon>Eukaryota</taxon>
        <taxon>Metazoa</taxon>
        <taxon>Porifera</taxon>
        <taxon>Hexactinellida</taxon>
        <taxon>Hexasterophora</taxon>
        <taxon>Lyssacinosida</taxon>
        <taxon>Leucopsacidae</taxon>
        <taxon>Oopsacas</taxon>
    </lineage>
</organism>
<accession>A0AAV7JW66</accession>